<proteinExistence type="predicted"/>
<feature type="compositionally biased region" description="Polar residues" evidence="2">
    <location>
        <begin position="384"/>
        <end position="408"/>
    </location>
</feature>
<dbReference type="Proteomes" id="UP000427716">
    <property type="component" value="Chromosome"/>
</dbReference>
<keyword evidence="5" id="KW-1185">Reference proteome</keyword>
<dbReference type="CDD" id="cd17470">
    <property type="entry name" value="T3SS_Flik_C"/>
    <property type="match status" value="1"/>
</dbReference>
<feature type="region of interest" description="Disordered" evidence="2">
    <location>
        <begin position="370"/>
        <end position="426"/>
    </location>
</feature>
<keyword evidence="1" id="KW-0175">Coiled coil</keyword>
<name>A0A6I6D6H2_9GAMM</name>
<feature type="domain" description="Flagellar hook-length control protein-like C-terminal" evidence="3">
    <location>
        <begin position="433"/>
        <end position="514"/>
    </location>
</feature>
<feature type="coiled-coil region" evidence="1">
    <location>
        <begin position="194"/>
        <end position="246"/>
    </location>
</feature>
<feature type="region of interest" description="Disordered" evidence="2">
    <location>
        <begin position="138"/>
        <end position="193"/>
    </location>
</feature>
<evidence type="ECO:0000313" key="4">
    <source>
        <dbReference type="EMBL" id="QGT79061.1"/>
    </source>
</evidence>
<dbReference type="InterPro" id="IPR038610">
    <property type="entry name" value="FliK-like_C_sf"/>
</dbReference>
<evidence type="ECO:0000256" key="2">
    <source>
        <dbReference type="SAM" id="MobiDB-lite"/>
    </source>
</evidence>
<dbReference type="KEGG" id="ghl:GM160_09260"/>
<gene>
    <name evidence="4" type="ORF">GM160_09260</name>
</gene>
<dbReference type="RefSeq" id="WP_156574746.1">
    <property type="nucleotide sequence ID" value="NZ_CP046415.1"/>
</dbReference>
<dbReference type="EMBL" id="CP046415">
    <property type="protein sequence ID" value="QGT79061.1"/>
    <property type="molecule type" value="Genomic_DNA"/>
</dbReference>
<reference evidence="4 5" key="1">
    <citation type="submission" date="2019-11" db="EMBL/GenBank/DDBJ databases">
        <authorList>
            <person name="Zhang J."/>
            <person name="Sun C."/>
        </authorList>
    </citation>
    <scope>NUCLEOTIDE SEQUENCE [LARGE SCALE GENOMIC DNA]</scope>
    <source>
        <strain evidence="5">sp2</strain>
    </source>
</reference>
<evidence type="ECO:0000256" key="1">
    <source>
        <dbReference type="SAM" id="Coils"/>
    </source>
</evidence>
<organism evidence="4 5">
    <name type="scientific">Guyparkeria halophila</name>
    <dbReference type="NCBI Taxonomy" id="47960"/>
    <lineage>
        <taxon>Bacteria</taxon>
        <taxon>Pseudomonadati</taxon>
        <taxon>Pseudomonadota</taxon>
        <taxon>Gammaproteobacteria</taxon>
        <taxon>Chromatiales</taxon>
        <taxon>Thioalkalibacteraceae</taxon>
        <taxon>Guyparkeria</taxon>
    </lineage>
</organism>
<sequence>MSQIGEGKTGIEGLGRLLGTGEGKAGRLAAGLGGGAREEFARLMASAQGRFKADGPIEGAGAATKGGPGASGGKAFAEALEGLADQLAKLREALGGAAGKGASAGQAGADAEPAGIDSLRSALDDLVGELEDRIARLEGGPGAGRVSGIGEDPAGGRSLVEGWPGAEGARPLGGQTGGEGEAPRESTAGTSSTMAELGAEVEALTDALASLRQSFGTDQAQAPAALEGLMDRLASLRDGLVDARAELQGSRAGDASAMPAGLLGQMQALEQALQRAQAAAGGEVRAARGMAASRGDGQAGWDGNWRFAETGRRAAGSNESVRLAGNAGAESARNADWTGGPVSAALGLTGSEASTVARERAPLTRWSALNGLQGQGAPRGESESALSGNPNATTGLAGSPASMTSSAAPGSGIFTGQAAAGTPNPQMPAQLGQQIQWMVGKGVSKASIELRPADLGPLKIAIETQGDETRIALTATNATAQGLLEQQLPRLKEWLQEAGLANSEVEVDLGQESDFGQQLADADEGGESNTGEAGGGAGQSGDADAAELAAVGADGADGSDDRGAGRLVLDLFA</sequence>
<dbReference type="AlphaFoldDB" id="A0A6I6D6H2"/>
<feature type="region of interest" description="Disordered" evidence="2">
    <location>
        <begin position="519"/>
        <end position="562"/>
    </location>
</feature>
<evidence type="ECO:0000259" key="3">
    <source>
        <dbReference type="Pfam" id="PF02120"/>
    </source>
</evidence>
<feature type="compositionally biased region" description="Low complexity" evidence="2">
    <location>
        <begin position="540"/>
        <end position="556"/>
    </location>
</feature>
<dbReference type="InterPro" id="IPR021136">
    <property type="entry name" value="Flagellar_hook_control-like_C"/>
</dbReference>
<dbReference type="InterPro" id="IPR052563">
    <property type="entry name" value="FliK"/>
</dbReference>
<dbReference type="Pfam" id="PF02120">
    <property type="entry name" value="Flg_hook"/>
    <property type="match status" value="1"/>
</dbReference>
<dbReference type="PANTHER" id="PTHR37533">
    <property type="entry name" value="FLAGELLAR HOOK-LENGTH CONTROL PROTEIN"/>
    <property type="match status" value="1"/>
</dbReference>
<protein>
    <recommendedName>
        <fullName evidence="3">Flagellar hook-length control protein-like C-terminal domain-containing protein</fullName>
    </recommendedName>
</protein>
<dbReference type="Gene3D" id="3.30.750.140">
    <property type="match status" value="1"/>
</dbReference>
<evidence type="ECO:0000313" key="5">
    <source>
        <dbReference type="Proteomes" id="UP000427716"/>
    </source>
</evidence>
<accession>A0A6I6D6H2</accession>
<dbReference type="PANTHER" id="PTHR37533:SF2">
    <property type="entry name" value="FLAGELLAR HOOK-LENGTH CONTROL PROTEIN"/>
    <property type="match status" value="1"/>
</dbReference>